<dbReference type="SUPFAM" id="SSF54913">
    <property type="entry name" value="GlnB-like"/>
    <property type="match status" value="1"/>
</dbReference>
<reference evidence="2 3" key="1">
    <citation type="submission" date="2020-08" db="EMBL/GenBank/DDBJ databases">
        <title>Acidobacteriota in marine sediments use diverse sulfur dissimilation pathways.</title>
        <authorList>
            <person name="Wasmund K."/>
        </authorList>
    </citation>
    <scope>NUCLEOTIDE SEQUENCE [LARGE SCALE GENOMIC DNA]</scope>
    <source>
        <strain evidence="2">MAG AM3-A</strain>
    </source>
</reference>
<organism evidence="2 3">
    <name type="scientific">Candidatus Sulfomarinibacter kjeldsenii</name>
    <dbReference type="NCBI Taxonomy" id="2885994"/>
    <lineage>
        <taxon>Bacteria</taxon>
        <taxon>Pseudomonadati</taxon>
        <taxon>Acidobacteriota</taxon>
        <taxon>Thermoanaerobaculia</taxon>
        <taxon>Thermoanaerobaculales</taxon>
        <taxon>Candidatus Sulfomarinibacteraceae</taxon>
        <taxon>Candidatus Sulfomarinibacter</taxon>
    </lineage>
</organism>
<dbReference type="AlphaFoldDB" id="A0A8J6Y5N8"/>
<evidence type="ECO:0000256" key="1">
    <source>
        <dbReference type="ARBA" id="ARBA00010169"/>
    </source>
</evidence>
<dbReference type="PANTHER" id="PTHR23419">
    <property type="entry name" value="DIVALENT CATION TOLERANCE CUTA-RELATED"/>
    <property type="match status" value="1"/>
</dbReference>
<sequence length="118" mass="13647">MTDLEKITLVMTSVGTEQQAVEISEELISRRLATCINIVPCLRSIYRWKGKVCEDTEYLLLIKTPERLFEDVSSAIREFHSYELPEILAMPVSAAEENFHKWVLEMVEPRNEDGLDED</sequence>
<dbReference type="PANTHER" id="PTHR23419:SF8">
    <property type="entry name" value="FI09726P"/>
    <property type="match status" value="1"/>
</dbReference>
<dbReference type="Pfam" id="PF03091">
    <property type="entry name" value="CutA1"/>
    <property type="match status" value="1"/>
</dbReference>
<dbReference type="GO" id="GO:0005507">
    <property type="term" value="F:copper ion binding"/>
    <property type="evidence" value="ECO:0007669"/>
    <property type="project" value="TreeGrafter"/>
</dbReference>
<protein>
    <submittedName>
        <fullName evidence="2">Divalent-cation tolerance protein CutA</fullName>
    </submittedName>
</protein>
<dbReference type="GO" id="GO:0010038">
    <property type="term" value="P:response to metal ion"/>
    <property type="evidence" value="ECO:0007669"/>
    <property type="project" value="InterPro"/>
</dbReference>
<dbReference type="EMBL" id="JACXWA010000109">
    <property type="protein sequence ID" value="MBD3870990.1"/>
    <property type="molecule type" value="Genomic_DNA"/>
</dbReference>
<accession>A0A8J6Y5N8</accession>
<dbReference type="Gene3D" id="3.30.70.120">
    <property type="match status" value="1"/>
</dbReference>
<evidence type="ECO:0000313" key="2">
    <source>
        <dbReference type="EMBL" id="MBD3870990.1"/>
    </source>
</evidence>
<dbReference type="InterPro" id="IPR004323">
    <property type="entry name" value="Ion_tolerance_CutA"/>
</dbReference>
<comment type="similarity">
    <text evidence="1">Belongs to the CutA family.</text>
</comment>
<dbReference type="InterPro" id="IPR015867">
    <property type="entry name" value="N-reg_PII/ATP_PRibTrfase_C"/>
</dbReference>
<evidence type="ECO:0000313" key="3">
    <source>
        <dbReference type="Proteomes" id="UP000598633"/>
    </source>
</evidence>
<gene>
    <name evidence="2" type="ORF">IFJ97_06480</name>
</gene>
<name>A0A8J6Y5N8_9BACT</name>
<dbReference type="InterPro" id="IPR011322">
    <property type="entry name" value="N-reg_PII-like_a/b"/>
</dbReference>
<comment type="caution">
    <text evidence="2">The sequence shown here is derived from an EMBL/GenBank/DDBJ whole genome shotgun (WGS) entry which is preliminary data.</text>
</comment>
<proteinExistence type="inferred from homology"/>
<dbReference type="Proteomes" id="UP000598633">
    <property type="component" value="Unassembled WGS sequence"/>
</dbReference>